<organism evidence="1 2">
    <name type="scientific">Trichonephila inaurata madagascariensis</name>
    <dbReference type="NCBI Taxonomy" id="2747483"/>
    <lineage>
        <taxon>Eukaryota</taxon>
        <taxon>Metazoa</taxon>
        <taxon>Ecdysozoa</taxon>
        <taxon>Arthropoda</taxon>
        <taxon>Chelicerata</taxon>
        <taxon>Arachnida</taxon>
        <taxon>Araneae</taxon>
        <taxon>Araneomorphae</taxon>
        <taxon>Entelegynae</taxon>
        <taxon>Araneoidea</taxon>
        <taxon>Nephilidae</taxon>
        <taxon>Trichonephila</taxon>
        <taxon>Trichonephila inaurata</taxon>
    </lineage>
</organism>
<gene>
    <name evidence="1" type="ORF">TNIN_215241</name>
</gene>
<sequence>MKGTVQQGNNSEIKAVNGTTKFPRLLAEYPALVEAVLTQRKLKHKRISGFLHVTTTTSGQAKVSITGVLVIKICRPLSSCWASTLHMVPKSNGDWHPCGEFRNLTMR</sequence>
<evidence type="ECO:0000313" key="2">
    <source>
        <dbReference type="Proteomes" id="UP000886998"/>
    </source>
</evidence>
<dbReference type="Proteomes" id="UP000886998">
    <property type="component" value="Unassembled WGS sequence"/>
</dbReference>
<dbReference type="OrthoDB" id="8067188at2759"/>
<protein>
    <submittedName>
        <fullName evidence="1">Uncharacterized protein</fullName>
    </submittedName>
</protein>
<accession>A0A8X6XRI0</accession>
<keyword evidence="2" id="KW-1185">Reference proteome</keyword>
<evidence type="ECO:0000313" key="1">
    <source>
        <dbReference type="EMBL" id="GFY57868.1"/>
    </source>
</evidence>
<dbReference type="AlphaFoldDB" id="A0A8X6XRI0"/>
<dbReference type="Gene3D" id="3.10.10.10">
    <property type="entry name" value="HIV Type 1 Reverse Transcriptase, subunit A, domain 1"/>
    <property type="match status" value="1"/>
</dbReference>
<dbReference type="EMBL" id="BMAV01011786">
    <property type="protein sequence ID" value="GFY57868.1"/>
    <property type="molecule type" value="Genomic_DNA"/>
</dbReference>
<proteinExistence type="predicted"/>
<name>A0A8X6XRI0_9ARAC</name>
<reference evidence="1" key="1">
    <citation type="submission" date="2020-08" db="EMBL/GenBank/DDBJ databases">
        <title>Multicomponent nature underlies the extraordinary mechanical properties of spider dragline silk.</title>
        <authorList>
            <person name="Kono N."/>
            <person name="Nakamura H."/>
            <person name="Mori M."/>
            <person name="Yoshida Y."/>
            <person name="Ohtoshi R."/>
            <person name="Malay A.D."/>
            <person name="Moran D.A.P."/>
            <person name="Tomita M."/>
            <person name="Numata K."/>
            <person name="Arakawa K."/>
        </authorList>
    </citation>
    <scope>NUCLEOTIDE SEQUENCE</scope>
</reference>
<comment type="caution">
    <text evidence="1">The sequence shown here is derived from an EMBL/GenBank/DDBJ whole genome shotgun (WGS) entry which is preliminary data.</text>
</comment>